<name>A0A2T0T6G0_9PSEU</name>
<dbReference type="Proteomes" id="UP000239494">
    <property type="component" value="Unassembled WGS sequence"/>
</dbReference>
<comment type="caution">
    <text evidence="2">The sequence shown here is derived from an EMBL/GenBank/DDBJ whole genome shotgun (WGS) entry which is preliminary data.</text>
</comment>
<sequence length="323" mass="34208">MTEVTEVAAGATGAVLLVLVCLSVLRTVFAPGQRSSRAARWTARLAARVVALTVRGLPPNTAGRLLDLCAPLGLCALAAVWLLGVCGGCALLAVATGTPVRALVERPGAAGTAAVLLVVFVAVAFTTMLVRIGDAYDRRERALVQLVAEVPLPADIDTVLAMCIGSTSRARIDHRFEEWASWFADVQYTHLSYPVLLYSRPAGDTSWTRAAVIALDSAALVVSMAPGWAPHQTRVLLTCGVNCLTKLCAAAGLTTPATGPSHQGREENTFGDAVRYATDAGLKPERDHDQMWSAFQDLRAGYAPRSTAICHALGYDIDRPAYP</sequence>
<evidence type="ECO:0000256" key="1">
    <source>
        <dbReference type="SAM" id="Phobius"/>
    </source>
</evidence>
<protein>
    <submittedName>
        <fullName evidence="2">Uncharacterized protein</fullName>
    </submittedName>
</protein>
<keyword evidence="1" id="KW-0472">Membrane</keyword>
<keyword evidence="1" id="KW-1133">Transmembrane helix</keyword>
<evidence type="ECO:0000313" key="3">
    <source>
        <dbReference type="Proteomes" id="UP000239494"/>
    </source>
</evidence>
<feature type="transmembrane region" description="Helical" evidence="1">
    <location>
        <begin position="108"/>
        <end position="130"/>
    </location>
</feature>
<evidence type="ECO:0000313" key="2">
    <source>
        <dbReference type="EMBL" id="PRY41246.1"/>
    </source>
</evidence>
<keyword evidence="3" id="KW-1185">Reference proteome</keyword>
<keyword evidence="1" id="KW-0812">Transmembrane</keyword>
<organism evidence="2 3">
    <name type="scientific">Umezawaea tangerina</name>
    <dbReference type="NCBI Taxonomy" id="84725"/>
    <lineage>
        <taxon>Bacteria</taxon>
        <taxon>Bacillati</taxon>
        <taxon>Actinomycetota</taxon>
        <taxon>Actinomycetes</taxon>
        <taxon>Pseudonocardiales</taxon>
        <taxon>Pseudonocardiaceae</taxon>
        <taxon>Umezawaea</taxon>
    </lineage>
</organism>
<reference evidence="2 3" key="1">
    <citation type="submission" date="2018-03" db="EMBL/GenBank/DDBJ databases">
        <title>Genomic Encyclopedia of Archaeal and Bacterial Type Strains, Phase II (KMG-II): from individual species to whole genera.</title>
        <authorList>
            <person name="Goeker M."/>
        </authorList>
    </citation>
    <scope>NUCLEOTIDE SEQUENCE [LARGE SCALE GENOMIC DNA]</scope>
    <source>
        <strain evidence="2 3">DSM 44720</strain>
    </source>
</reference>
<feature type="transmembrane region" description="Helical" evidence="1">
    <location>
        <begin position="6"/>
        <end position="29"/>
    </location>
</feature>
<gene>
    <name evidence="2" type="ORF">CLV43_1054</name>
</gene>
<proteinExistence type="predicted"/>
<dbReference type="EMBL" id="PVTF01000005">
    <property type="protein sequence ID" value="PRY41246.1"/>
    <property type="molecule type" value="Genomic_DNA"/>
</dbReference>
<dbReference type="OrthoDB" id="9785126at2"/>
<dbReference type="RefSeq" id="WP_106188306.1">
    <property type="nucleotide sequence ID" value="NZ_PVTF01000005.1"/>
</dbReference>
<accession>A0A2T0T6G0</accession>
<feature type="transmembrane region" description="Helical" evidence="1">
    <location>
        <begin position="74"/>
        <end position="96"/>
    </location>
</feature>
<dbReference type="AlphaFoldDB" id="A0A2T0T6G0"/>